<protein>
    <submittedName>
        <fullName evidence="1">Uncharacterized protein</fullName>
    </submittedName>
</protein>
<proteinExistence type="predicted"/>
<keyword evidence="2" id="KW-1185">Reference proteome</keyword>
<dbReference type="InParanoid" id="I1C2K7"/>
<evidence type="ECO:0000313" key="2">
    <source>
        <dbReference type="Proteomes" id="UP000009138"/>
    </source>
</evidence>
<dbReference type="GeneID" id="93614363"/>
<name>I1C2K7_RHIO9</name>
<dbReference type="VEuPathDB" id="FungiDB:RO3G_07392"/>
<evidence type="ECO:0000313" key="1">
    <source>
        <dbReference type="EMBL" id="EIE82687.1"/>
    </source>
</evidence>
<reference evidence="1 2" key="1">
    <citation type="journal article" date="2009" name="PLoS Genet.">
        <title>Genomic analysis of the basal lineage fungus Rhizopus oryzae reveals a whole-genome duplication.</title>
        <authorList>
            <person name="Ma L.-J."/>
            <person name="Ibrahim A.S."/>
            <person name="Skory C."/>
            <person name="Grabherr M.G."/>
            <person name="Burger G."/>
            <person name="Butler M."/>
            <person name="Elias M."/>
            <person name="Idnurm A."/>
            <person name="Lang B.F."/>
            <person name="Sone T."/>
            <person name="Abe A."/>
            <person name="Calvo S.E."/>
            <person name="Corrochano L.M."/>
            <person name="Engels R."/>
            <person name="Fu J."/>
            <person name="Hansberg W."/>
            <person name="Kim J.-M."/>
            <person name="Kodira C.D."/>
            <person name="Koehrsen M.J."/>
            <person name="Liu B."/>
            <person name="Miranda-Saavedra D."/>
            <person name="O'Leary S."/>
            <person name="Ortiz-Castellanos L."/>
            <person name="Poulter R."/>
            <person name="Rodriguez-Romero J."/>
            <person name="Ruiz-Herrera J."/>
            <person name="Shen Y.-Q."/>
            <person name="Zeng Q."/>
            <person name="Galagan J."/>
            <person name="Birren B.W."/>
            <person name="Cuomo C.A."/>
            <person name="Wickes B.L."/>
        </authorList>
    </citation>
    <scope>NUCLEOTIDE SEQUENCE [LARGE SCALE GENOMIC DNA]</scope>
    <source>
        <strain evidence="2">RA 99-880 / ATCC MYA-4621 / FGSC 9543 / NRRL 43880</strain>
    </source>
</reference>
<gene>
    <name evidence="1" type="ORF">RO3G_07392</name>
</gene>
<dbReference type="EMBL" id="CH476736">
    <property type="protein sequence ID" value="EIE82687.1"/>
    <property type="molecule type" value="Genomic_DNA"/>
</dbReference>
<accession>I1C2K7</accession>
<dbReference type="Proteomes" id="UP000009138">
    <property type="component" value="Unassembled WGS sequence"/>
</dbReference>
<dbReference type="AlphaFoldDB" id="I1C2K7"/>
<dbReference type="RefSeq" id="XP_067518083.1">
    <property type="nucleotide sequence ID" value="XM_067661982.1"/>
</dbReference>
<sequence>MQVCVLYVSDQKMTMKTGTSATRRAINQQKELAHLGKGLFARNF</sequence>
<organism evidence="1 2">
    <name type="scientific">Rhizopus delemar (strain RA 99-880 / ATCC MYA-4621 / FGSC 9543 / NRRL 43880)</name>
    <name type="common">Mucormycosis agent</name>
    <name type="synonym">Rhizopus arrhizus var. delemar</name>
    <dbReference type="NCBI Taxonomy" id="246409"/>
    <lineage>
        <taxon>Eukaryota</taxon>
        <taxon>Fungi</taxon>
        <taxon>Fungi incertae sedis</taxon>
        <taxon>Mucoromycota</taxon>
        <taxon>Mucoromycotina</taxon>
        <taxon>Mucoromycetes</taxon>
        <taxon>Mucorales</taxon>
        <taxon>Mucorineae</taxon>
        <taxon>Rhizopodaceae</taxon>
        <taxon>Rhizopus</taxon>
    </lineage>
</organism>